<evidence type="ECO:0000256" key="1">
    <source>
        <dbReference type="ARBA" id="ARBA00004141"/>
    </source>
</evidence>
<evidence type="ECO:0000256" key="3">
    <source>
        <dbReference type="ARBA" id="ARBA00022692"/>
    </source>
</evidence>
<dbReference type="InterPro" id="IPR007237">
    <property type="entry name" value="CD20-like"/>
</dbReference>
<dbReference type="Proteomes" id="UP000694407">
    <property type="component" value="Unplaced"/>
</dbReference>
<organism evidence="7 8">
    <name type="scientific">Marmota marmota marmota</name>
    <name type="common">Alpine marmot</name>
    <dbReference type="NCBI Taxonomy" id="9994"/>
    <lineage>
        <taxon>Eukaryota</taxon>
        <taxon>Metazoa</taxon>
        <taxon>Chordata</taxon>
        <taxon>Craniata</taxon>
        <taxon>Vertebrata</taxon>
        <taxon>Euteleostomi</taxon>
        <taxon>Mammalia</taxon>
        <taxon>Eutheria</taxon>
        <taxon>Euarchontoglires</taxon>
        <taxon>Glires</taxon>
        <taxon>Rodentia</taxon>
        <taxon>Sciuromorpha</taxon>
        <taxon>Sciuridae</taxon>
        <taxon>Xerinae</taxon>
        <taxon>Marmotini</taxon>
        <taxon>Marmota</taxon>
    </lineage>
</organism>
<protein>
    <submittedName>
        <fullName evidence="7">Membrane-spanning 4-domains subfamily A member 4A-like</fullName>
    </submittedName>
</protein>
<comment type="subcellular location">
    <subcellularLocation>
        <location evidence="1">Membrane</location>
        <topology evidence="1">Multi-pass membrane protein</topology>
    </subcellularLocation>
</comment>
<sequence>MATVQGTEQTTLEAGPAVHLGQSSALRSQLWKEMQEKFLRGEPKVLGVVQILIALINLSLGIIMMSVIVPFYEPHPISFNTAYPVWGSVMVILFLLQVQASLGLNIASSVLAASGIMLSISSLSILSFEYHQCIHDMMVEDCSLIMSILTGVDAVMFIFSVLEFCIAVFVAAFGCKVTCCNPGGVSILAFIEDISTSFLLLCGRLHRPGGLGQHRLIISVSRLKSLNTD</sequence>
<proteinExistence type="inferred from homology"/>
<gene>
    <name evidence="7" type="primary">LOC107135423</name>
</gene>
<dbReference type="AlphaFoldDB" id="A0A8C5YMX2"/>
<keyword evidence="3 6" id="KW-0812">Transmembrane</keyword>
<evidence type="ECO:0000313" key="7">
    <source>
        <dbReference type="Ensembl" id="ENSMMMP00000000653.1"/>
    </source>
</evidence>
<feature type="transmembrane region" description="Helical" evidence="6">
    <location>
        <begin position="45"/>
        <end position="69"/>
    </location>
</feature>
<evidence type="ECO:0000256" key="4">
    <source>
        <dbReference type="ARBA" id="ARBA00022989"/>
    </source>
</evidence>
<dbReference type="InterPro" id="IPR030417">
    <property type="entry name" value="MS4A"/>
</dbReference>
<keyword evidence="8" id="KW-1185">Reference proteome</keyword>
<feature type="transmembrane region" description="Helical" evidence="6">
    <location>
        <begin position="148"/>
        <end position="173"/>
    </location>
</feature>
<dbReference type="GO" id="GO:0005886">
    <property type="term" value="C:plasma membrane"/>
    <property type="evidence" value="ECO:0007669"/>
    <property type="project" value="TreeGrafter"/>
</dbReference>
<dbReference type="PANTHER" id="PTHR23320:SF128">
    <property type="entry name" value="MEMBRANE-SPANNING 4-DOMAINS SUBFAMILY A MEMBER 4A"/>
    <property type="match status" value="1"/>
</dbReference>
<accession>A0A8C5YMX2</accession>
<dbReference type="PANTHER" id="PTHR23320">
    <property type="entry name" value="MEMBRANE-SPANNING 4-DOMAINS SUBFAMILY A MS4A -RELATED"/>
    <property type="match status" value="1"/>
</dbReference>
<evidence type="ECO:0000256" key="6">
    <source>
        <dbReference type="SAM" id="Phobius"/>
    </source>
</evidence>
<name>A0A8C5YMX2_MARMA</name>
<reference evidence="7" key="1">
    <citation type="submission" date="2025-08" db="UniProtKB">
        <authorList>
            <consortium name="Ensembl"/>
        </authorList>
    </citation>
    <scope>IDENTIFICATION</scope>
</reference>
<feature type="transmembrane region" description="Helical" evidence="6">
    <location>
        <begin position="81"/>
        <end position="100"/>
    </location>
</feature>
<evidence type="ECO:0000256" key="2">
    <source>
        <dbReference type="ARBA" id="ARBA00009565"/>
    </source>
</evidence>
<evidence type="ECO:0000313" key="8">
    <source>
        <dbReference type="Proteomes" id="UP000694407"/>
    </source>
</evidence>
<evidence type="ECO:0000256" key="5">
    <source>
        <dbReference type="ARBA" id="ARBA00023136"/>
    </source>
</evidence>
<keyword evidence="5 6" id="KW-0472">Membrane</keyword>
<dbReference type="Pfam" id="PF04103">
    <property type="entry name" value="CD20"/>
    <property type="match status" value="2"/>
</dbReference>
<feature type="transmembrane region" description="Helical" evidence="6">
    <location>
        <begin position="106"/>
        <end position="128"/>
    </location>
</feature>
<reference evidence="7" key="2">
    <citation type="submission" date="2025-09" db="UniProtKB">
        <authorList>
            <consortium name="Ensembl"/>
        </authorList>
    </citation>
    <scope>IDENTIFICATION</scope>
</reference>
<dbReference type="Ensembl" id="ENSMMMT00000000717.1">
    <property type="protein sequence ID" value="ENSMMMP00000000653.1"/>
    <property type="gene ID" value="ENSMMMG00000000591.1"/>
</dbReference>
<comment type="similarity">
    <text evidence="2">Belongs to the MS4A family.</text>
</comment>
<dbReference type="GO" id="GO:0005794">
    <property type="term" value="C:Golgi apparatus"/>
    <property type="evidence" value="ECO:0007669"/>
    <property type="project" value="TreeGrafter"/>
</dbReference>
<keyword evidence="4 6" id="KW-1133">Transmembrane helix</keyword>
<dbReference type="GeneTree" id="ENSGT00940000155376"/>